<evidence type="ECO:0000313" key="5">
    <source>
        <dbReference type="Proteomes" id="UP000515847"/>
    </source>
</evidence>
<feature type="domain" description="Flp pilus assembly protein RcpC/CpaB" evidence="3">
    <location>
        <begin position="125"/>
        <end position="226"/>
    </location>
</feature>
<keyword evidence="1" id="KW-0472">Membrane</keyword>
<evidence type="ECO:0000313" key="4">
    <source>
        <dbReference type="EMBL" id="QNB45371.1"/>
    </source>
</evidence>
<dbReference type="Pfam" id="PF16976">
    <property type="entry name" value="RcpC"/>
    <property type="match status" value="1"/>
</dbReference>
<dbReference type="OrthoDB" id="2112260at2"/>
<dbReference type="InterPro" id="IPR017592">
    <property type="entry name" value="Pilus_assmbl_Flp-typ_CpaB"/>
</dbReference>
<keyword evidence="1" id="KW-0812">Transmembrane</keyword>
<reference evidence="4 5" key="1">
    <citation type="journal article" date="2019" name="Front. Microbiol.">
        <title>Thermoanaerosceptrum fracticalcis gen. nov. sp. nov., a Novel Fumarate-Fermenting Microorganism From a Deep Fractured Carbonate Aquifer of the US Great Basin.</title>
        <authorList>
            <person name="Hamilton-Brehm S.D."/>
            <person name="Stewart L.E."/>
            <person name="Zavarin M."/>
            <person name="Caldwell M."/>
            <person name="Lawson P.A."/>
            <person name="Onstott T.C."/>
            <person name="Grzymski J."/>
            <person name="Neveux I."/>
            <person name="Lollar B.S."/>
            <person name="Russell C.E."/>
            <person name="Moser D.P."/>
        </authorList>
    </citation>
    <scope>NUCLEOTIDE SEQUENCE [LARGE SCALE GENOMIC DNA]</scope>
    <source>
        <strain evidence="4 5">DRI-13</strain>
    </source>
</reference>
<dbReference type="KEGG" id="tfr:BR63_03015"/>
<dbReference type="InterPro" id="IPR013974">
    <property type="entry name" value="SAF"/>
</dbReference>
<dbReference type="Pfam" id="PF08666">
    <property type="entry name" value="SAF"/>
    <property type="match status" value="1"/>
</dbReference>
<name>A0A7G6DZW7_THEFR</name>
<dbReference type="RefSeq" id="WP_034426098.1">
    <property type="nucleotide sequence ID" value="NZ_CP045798.1"/>
</dbReference>
<evidence type="ECO:0000259" key="3">
    <source>
        <dbReference type="Pfam" id="PF16976"/>
    </source>
</evidence>
<proteinExistence type="predicted"/>
<accession>A0A7G6DZW7</accession>
<dbReference type="InterPro" id="IPR031571">
    <property type="entry name" value="RcpC_dom"/>
</dbReference>
<gene>
    <name evidence="4" type="primary">cpaB</name>
    <name evidence="4" type="ORF">BR63_03015</name>
</gene>
<dbReference type="AlphaFoldDB" id="A0A7G6DZW7"/>
<feature type="transmembrane region" description="Helical" evidence="1">
    <location>
        <begin position="14"/>
        <end position="37"/>
    </location>
</feature>
<organism evidence="4 5">
    <name type="scientific">Thermanaerosceptrum fracticalcis</name>
    <dbReference type="NCBI Taxonomy" id="1712410"/>
    <lineage>
        <taxon>Bacteria</taxon>
        <taxon>Bacillati</taxon>
        <taxon>Bacillota</taxon>
        <taxon>Clostridia</taxon>
        <taxon>Eubacteriales</taxon>
        <taxon>Peptococcaceae</taxon>
        <taxon>Thermanaerosceptrum</taxon>
    </lineage>
</organism>
<dbReference type="NCBIfam" id="TIGR03177">
    <property type="entry name" value="pilus_cpaB"/>
    <property type="match status" value="1"/>
</dbReference>
<evidence type="ECO:0000256" key="1">
    <source>
        <dbReference type="SAM" id="Phobius"/>
    </source>
</evidence>
<dbReference type="EMBL" id="CP045798">
    <property type="protein sequence ID" value="QNB45371.1"/>
    <property type="molecule type" value="Genomic_DNA"/>
</dbReference>
<protein>
    <submittedName>
        <fullName evidence="4">Flp pilus assembly protein CpaB</fullName>
    </submittedName>
</protein>
<feature type="domain" description="SAF" evidence="2">
    <location>
        <begin position="46"/>
        <end position="100"/>
    </location>
</feature>
<keyword evidence="5" id="KW-1185">Reference proteome</keyword>
<keyword evidence="1" id="KW-1133">Transmembrane helix</keyword>
<sequence length="230" mass="24568">MPVKFSIDKEKRKGVVFILIALLCGVVAAGFVLGLAVKMSPKVPALEAVVEIAAGTPLDRSQFREIKLPEAGLPSEIIHPNTDLKGKIAARTMVPGDILRHLVTIDLEKGVSPSLLSARLRALNDPELRAVEIPVESVKNMLGGMKSGDRVDIVAVYVDETASGPVKKLISQTIMEAVPVLGLRSEDSGSASGGGQAGALIAAMKKEQVETYALYREKGRIYASLRPYNQ</sequence>
<dbReference type="CDD" id="cd11614">
    <property type="entry name" value="SAF_CpaB_FlgA_like"/>
    <property type="match status" value="1"/>
</dbReference>
<evidence type="ECO:0000259" key="2">
    <source>
        <dbReference type="Pfam" id="PF08666"/>
    </source>
</evidence>
<dbReference type="Proteomes" id="UP000515847">
    <property type="component" value="Chromosome"/>
</dbReference>